<dbReference type="Proteomes" id="UP000008021">
    <property type="component" value="Chromosome 1"/>
</dbReference>
<evidence type="ECO:0000313" key="4">
    <source>
        <dbReference type="Proteomes" id="UP000008021"/>
    </source>
</evidence>
<dbReference type="GO" id="GO:0090333">
    <property type="term" value="P:regulation of stomatal closure"/>
    <property type="evidence" value="ECO:0007669"/>
    <property type="project" value="InterPro"/>
</dbReference>
<dbReference type="GO" id="GO:0071277">
    <property type="term" value="P:cellular response to calcium ion"/>
    <property type="evidence" value="ECO:0007669"/>
    <property type="project" value="InterPro"/>
</dbReference>
<dbReference type="PANTHER" id="PTHR34209">
    <property type="entry name" value="RHODANESE/CELL CYCLE CONTROL PHOSPHATASE SUPERFAMILY PROTEIN"/>
    <property type="match status" value="1"/>
</dbReference>
<feature type="domain" description="Rhodanese" evidence="2">
    <location>
        <begin position="547"/>
        <end position="607"/>
    </location>
</feature>
<dbReference type="PROSITE" id="PS50206">
    <property type="entry name" value="RHODANESE_3"/>
    <property type="match status" value="1"/>
</dbReference>
<accession>A0A0E0CBJ4</accession>
<evidence type="ECO:0000259" key="2">
    <source>
        <dbReference type="PROSITE" id="PS50206"/>
    </source>
</evidence>
<name>A0A0E0CBJ4_9ORYZ</name>
<dbReference type="Gramene" id="OMERI01G37380.1">
    <property type="protein sequence ID" value="OMERI01G37380.1"/>
    <property type="gene ID" value="OMERI01G37380"/>
</dbReference>
<proteinExistence type="predicted"/>
<organism evidence="3">
    <name type="scientific">Oryza meridionalis</name>
    <dbReference type="NCBI Taxonomy" id="40149"/>
    <lineage>
        <taxon>Eukaryota</taxon>
        <taxon>Viridiplantae</taxon>
        <taxon>Streptophyta</taxon>
        <taxon>Embryophyta</taxon>
        <taxon>Tracheophyta</taxon>
        <taxon>Spermatophyta</taxon>
        <taxon>Magnoliopsida</taxon>
        <taxon>Liliopsida</taxon>
        <taxon>Poales</taxon>
        <taxon>Poaceae</taxon>
        <taxon>BOP clade</taxon>
        <taxon>Oryzoideae</taxon>
        <taxon>Oryzeae</taxon>
        <taxon>Oryzinae</taxon>
        <taxon>Oryza</taxon>
    </lineage>
</organism>
<dbReference type="EnsemblPlants" id="OMERI01G37380.1">
    <property type="protein sequence ID" value="OMERI01G37380.1"/>
    <property type="gene ID" value="OMERI01G37380"/>
</dbReference>
<evidence type="ECO:0000256" key="1">
    <source>
        <dbReference type="SAM" id="MobiDB-lite"/>
    </source>
</evidence>
<dbReference type="InterPro" id="IPR036873">
    <property type="entry name" value="Rhodanese-like_dom_sf"/>
</dbReference>
<dbReference type="STRING" id="40149.A0A0E0CBJ4"/>
<dbReference type="Pfam" id="PF00581">
    <property type="entry name" value="Rhodanese"/>
    <property type="match status" value="1"/>
</dbReference>
<evidence type="ECO:0000313" key="3">
    <source>
        <dbReference type="EnsemblPlants" id="OMERI01G37380.1"/>
    </source>
</evidence>
<reference evidence="3" key="2">
    <citation type="submission" date="2018-05" db="EMBL/GenBank/DDBJ databases">
        <title>OmerRS3 (Oryza meridionalis Reference Sequence Version 3).</title>
        <authorList>
            <person name="Zhang J."/>
            <person name="Kudrna D."/>
            <person name="Lee S."/>
            <person name="Talag J."/>
            <person name="Welchert J."/>
            <person name="Wing R.A."/>
        </authorList>
    </citation>
    <scope>NUCLEOTIDE SEQUENCE [LARGE SCALE GENOMIC DNA]</scope>
    <source>
        <strain evidence="3">cv. OR44</strain>
    </source>
</reference>
<dbReference type="Gene3D" id="3.40.250.10">
    <property type="entry name" value="Rhodanese-like domain"/>
    <property type="match status" value="1"/>
</dbReference>
<dbReference type="CDD" id="cd00158">
    <property type="entry name" value="RHOD"/>
    <property type="match status" value="1"/>
</dbReference>
<dbReference type="SUPFAM" id="SSF52821">
    <property type="entry name" value="Rhodanese/Cell cycle control phosphatase"/>
    <property type="match status" value="1"/>
</dbReference>
<dbReference type="InterPro" id="IPR001763">
    <property type="entry name" value="Rhodanese-like_dom"/>
</dbReference>
<dbReference type="eggNOG" id="ENOG502QS91">
    <property type="taxonomic scope" value="Eukaryota"/>
</dbReference>
<dbReference type="InterPro" id="IPR044690">
    <property type="entry name" value="CAS_plant"/>
</dbReference>
<feature type="region of interest" description="Disordered" evidence="1">
    <location>
        <begin position="50"/>
        <end position="138"/>
    </location>
</feature>
<dbReference type="AlphaFoldDB" id="A0A0E0CBJ4"/>
<keyword evidence="4" id="KW-1185">Reference proteome</keyword>
<reference evidence="3" key="1">
    <citation type="submission" date="2015-04" db="UniProtKB">
        <authorList>
            <consortium name="EnsemblPlants"/>
        </authorList>
    </citation>
    <scope>IDENTIFICATION</scope>
</reference>
<dbReference type="GO" id="GO:0009704">
    <property type="term" value="P:de-etiolation"/>
    <property type="evidence" value="ECO:0007669"/>
    <property type="project" value="InterPro"/>
</dbReference>
<feature type="compositionally biased region" description="Basic and acidic residues" evidence="1">
    <location>
        <begin position="50"/>
        <end position="62"/>
    </location>
</feature>
<feature type="region of interest" description="Disordered" evidence="1">
    <location>
        <begin position="726"/>
        <end position="754"/>
    </location>
</feature>
<protein>
    <recommendedName>
        <fullName evidence="2">Rhodanese domain-containing protein</fullName>
    </recommendedName>
</protein>
<dbReference type="HOGENOM" id="CLU_030141_0_0_1"/>
<feature type="compositionally biased region" description="Pro residues" evidence="1">
    <location>
        <begin position="76"/>
        <end position="89"/>
    </location>
</feature>
<sequence length="754" mass="78919">MSLACCGCSAAAAGGGARRGESETSAEWRTSELAEVTAAVFRLHSRVEHVARPRGGSDEPGSHARAGKNPRATNPRNPPPPRSPNPHPPPSHRLHSSRINKPPSSTHHATPRLAAPRRDDTRQPNGWQAGSSELLMPLPLTPRPPAAAMLLPVCSAAPTCSPLCPVTSSVAHVVGAPALRRVEVSALRSYADPLVARPVPDRPLLADSSIVSPYSASPDDIVRGLAAGEVPSADATAAGDALCCGGVEPPTLTAVSDLAAATTADAAINDAAERALLDAPVPTTFPADASDAEAAFARLIDSLGKKIFQAEDALTEGYDKLRLSAYRSLGAWRKSVDGAVGGLTASVDATKKQAAGGVTDASGALQDKVAGAGAVAVDVLRKAIVAAEDSLGSAATSIGYYYGSTKSSLPPNVKDLLNSSEEKVSLVLKPIGGALQQVYVVVEGIEKNVGLDPSDPIVQLAVLLGGSTTIGLTYWLFAYGGYSGDLSPESTLELLRNDDKADLRVKDGIPDLRRAARSKYATAASPEIKGSVKRLLKGGRDVDDVLLAVIIRNLKLVKGDSKVIIMDANGSRSKAIARLLKKLGVQRPYLVKGGFQSWAKNLRVKELKPETALTVINEDAEEILEGIKPTPTLVLGSLLGLSAAAYALLEWETTLQYIGVLSLGLTIYLRFSTYEGSEDLEQDLKLLLSPLRVGAEAFSWAAKKLEPSKIGLATSPSTTAVQDRVLQAAAKHESQPSDAEADSLVSEAFTEPPE</sequence>
<dbReference type="PANTHER" id="PTHR34209:SF3">
    <property type="entry name" value="RHODANESE_CELL CYCLE CONTROL PHOSPHATASE SUPERFAMILY PROTEIN"/>
    <property type="match status" value="1"/>
</dbReference>